<reference evidence="2" key="1">
    <citation type="submission" date="2020-11" db="EMBL/GenBank/DDBJ databases">
        <title>Complete genome sequence of a novel pathogenic Methylobacterium strain isolated from rice in Vietnam.</title>
        <authorList>
            <person name="Lai K."/>
            <person name="Okazaki S."/>
            <person name="Higashi K."/>
            <person name="Mori H."/>
            <person name="Toyoda A."/>
            <person name="Kurokawa K."/>
        </authorList>
    </citation>
    <scope>NUCLEOTIDE SEQUENCE</scope>
    <source>
        <strain evidence="2">VL1</strain>
        <plasmid evidence="2">pVL1_2</plasmid>
    </source>
</reference>
<feature type="region of interest" description="Disordered" evidence="1">
    <location>
        <begin position="205"/>
        <end position="240"/>
    </location>
</feature>
<proteinExistence type="predicted"/>
<protein>
    <submittedName>
        <fullName evidence="2">Uncharacterized protein</fullName>
    </submittedName>
</protein>
<feature type="compositionally biased region" description="Low complexity" evidence="1">
    <location>
        <begin position="206"/>
        <end position="232"/>
    </location>
</feature>
<dbReference type="EMBL" id="AP024147">
    <property type="protein sequence ID" value="BCM87778.1"/>
    <property type="molecule type" value="Genomic_DNA"/>
</dbReference>
<name>A0A8H8X0W2_9HYPH</name>
<sequence length="240" mass="26713">MINMPSTNTLARGAVTLVAPSVARGSTRLAANQAASSFSMDQIPFAYLFLARRNSGRNQGVEKVCFVSVDRNKRADFFALMPAREGDSITYLSARDFLRKYDFVRYLEADQFVTFSGMNRTPRTPEHLVSRPSQVDFFLPMLVERKDRSKVSARGTQKVAFVVVDREYAMTLPSEGEPMLWSSARNFDKHFRFVRYLTADESVTINGMNRPNGPRNPVAAPAQAPTEAANDAQVSGIAAE</sequence>
<keyword evidence="2" id="KW-0614">Plasmid</keyword>
<geneLocation type="plasmid" evidence="2 3">
    <name>pVL1_2</name>
</geneLocation>
<organism evidence="2 3">
    <name type="scientific">Methylobacterium indicum</name>
    <dbReference type="NCBI Taxonomy" id="1775910"/>
    <lineage>
        <taxon>Bacteria</taxon>
        <taxon>Pseudomonadati</taxon>
        <taxon>Pseudomonadota</taxon>
        <taxon>Alphaproteobacteria</taxon>
        <taxon>Hyphomicrobiales</taxon>
        <taxon>Methylobacteriaceae</taxon>
        <taxon>Methylobacterium</taxon>
    </lineage>
</organism>
<dbReference type="KEGG" id="mind:mvi_62390"/>
<evidence type="ECO:0000313" key="3">
    <source>
        <dbReference type="Proteomes" id="UP000663508"/>
    </source>
</evidence>
<accession>A0A8H8X0W2</accession>
<gene>
    <name evidence="2" type="ORF">mvi_62390</name>
</gene>
<dbReference type="AlphaFoldDB" id="A0A8H8X0W2"/>
<evidence type="ECO:0000313" key="2">
    <source>
        <dbReference type="EMBL" id="BCM87778.1"/>
    </source>
</evidence>
<dbReference type="Proteomes" id="UP000663508">
    <property type="component" value="Plasmid pVL1_2"/>
</dbReference>
<evidence type="ECO:0000256" key="1">
    <source>
        <dbReference type="SAM" id="MobiDB-lite"/>
    </source>
</evidence>